<evidence type="ECO:0000256" key="1">
    <source>
        <dbReference type="SAM" id="MobiDB-lite"/>
    </source>
</evidence>
<feature type="compositionally biased region" description="Basic residues" evidence="1">
    <location>
        <begin position="1"/>
        <end position="10"/>
    </location>
</feature>
<feature type="non-terminal residue" evidence="2">
    <location>
        <position position="64"/>
    </location>
</feature>
<protein>
    <submittedName>
        <fullName evidence="2">Uncharacterized protein</fullName>
    </submittedName>
</protein>
<feature type="region of interest" description="Disordered" evidence="1">
    <location>
        <begin position="1"/>
        <end position="64"/>
    </location>
</feature>
<proteinExistence type="predicted"/>
<sequence length="64" mass="6625">MSGRPTKRGRQSQANKRGQAGSVSRGNSAGRGDGASSSARGRGTRLPFFSAAGRVEPQHAEDLV</sequence>
<dbReference type="AlphaFoldDB" id="A0A2G9RDW7"/>
<evidence type="ECO:0000313" key="2">
    <source>
        <dbReference type="EMBL" id="PIO25413.1"/>
    </source>
</evidence>
<dbReference type="EMBL" id="KV948236">
    <property type="protein sequence ID" value="PIO25413.1"/>
    <property type="molecule type" value="Genomic_DNA"/>
</dbReference>
<gene>
    <name evidence="2" type="ORF">AB205_0170900</name>
</gene>
<organism evidence="2 3">
    <name type="scientific">Aquarana catesbeiana</name>
    <name type="common">American bullfrog</name>
    <name type="synonym">Rana catesbeiana</name>
    <dbReference type="NCBI Taxonomy" id="8400"/>
    <lineage>
        <taxon>Eukaryota</taxon>
        <taxon>Metazoa</taxon>
        <taxon>Chordata</taxon>
        <taxon>Craniata</taxon>
        <taxon>Vertebrata</taxon>
        <taxon>Euteleostomi</taxon>
        <taxon>Amphibia</taxon>
        <taxon>Batrachia</taxon>
        <taxon>Anura</taxon>
        <taxon>Neobatrachia</taxon>
        <taxon>Ranoidea</taxon>
        <taxon>Ranidae</taxon>
        <taxon>Aquarana</taxon>
    </lineage>
</organism>
<reference evidence="3" key="1">
    <citation type="journal article" date="2017" name="Nat. Commun.">
        <title>The North American bullfrog draft genome provides insight into hormonal regulation of long noncoding RNA.</title>
        <authorList>
            <person name="Hammond S.A."/>
            <person name="Warren R.L."/>
            <person name="Vandervalk B.P."/>
            <person name="Kucuk E."/>
            <person name="Khan H."/>
            <person name="Gibb E.A."/>
            <person name="Pandoh P."/>
            <person name="Kirk H."/>
            <person name="Zhao Y."/>
            <person name="Jones M."/>
            <person name="Mungall A.J."/>
            <person name="Coope R."/>
            <person name="Pleasance S."/>
            <person name="Moore R.A."/>
            <person name="Holt R.A."/>
            <person name="Round J.M."/>
            <person name="Ohora S."/>
            <person name="Walle B.V."/>
            <person name="Veldhoen N."/>
            <person name="Helbing C.C."/>
            <person name="Birol I."/>
        </authorList>
    </citation>
    <scope>NUCLEOTIDE SEQUENCE [LARGE SCALE GENOMIC DNA]</scope>
</reference>
<keyword evidence="3" id="KW-1185">Reference proteome</keyword>
<feature type="compositionally biased region" description="Low complexity" evidence="1">
    <location>
        <begin position="24"/>
        <end position="45"/>
    </location>
</feature>
<name>A0A2G9RDW7_AQUCT</name>
<dbReference type="Proteomes" id="UP000228934">
    <property type="component" value="Unassembled WGS sequence"/>
</dbReference>
<evidence type="ECO:0000313" key="3">
    <source>
        <dbReference type="Proteomes" id="UP000228934"/>
    </source>
</evidence>
<accession>A0A2G9RDW7</accession>